<dbReference type="RefSeq" id="YP_009302679.1">
    <property type="nucleotide sequence ID" value="NC_031245.1"/>
</dbReference>
<dbReference type="SUPFAM" id="SSF56731">
    <property type="entry name" value="DNA primase core"/>
    <property type="match status" value="1"/>
</dbReference>
<sequence>MNIDNNRLRDIAYHNRDVEATWESQLNDNNLTRYWAGIDLEFILDNVHPRVELIESKLPSINSVVGLSHSIFSDKYKNETEKVTKVSEIESISDEGIFEFATWYLLNRDKSKLEYLKSRGITENAIKRNSIGSTQTLLENHLDAIGARVHPQIREYLNDELYLDGIIFPVKAHGKVYGTHIRNTGNSRRFMKWSSSCPMALIDNWYDATNYDTIFLVENIFDRIAISDNLGYGGVISLNNAIPSIVQMAVIHKLASRGHKIVTIQRNDSLGLHSKYLVMNYLKSLDYQIRTLNLSKDCRSVAELITKDRNYSVKDLVKLPRITDTSIILDQIKELTSDEPKIISYTDYISNSNTQTRITWSSPSIID</sequence>
<dbReference type="GeneID" id="29125458"/>
<dbReference type="EMBL" id="KT624200">
    <property type="protein sequence ID" value="AMM45090.1"/>
    <property type="molecule type" value="Genomic_DNA"/>
</dbReference>
<proteinExistence type="predicted"/>
<evidence type="ECO:0008006" key="3">
    <source>
        <dbReference type="Google" id="ProtNLM"/>
    </source>
</evidence>
<dbReference type="Proteomes" id="UP000203261">
    <property type="component" value="Segment"/>
</dbReference>
<evidence type="ECO:0000313" key="1">
    <source>
        <dbReference type="EMBL" id="AMM45090.1"/>
    </source>
</evidence>
<keyword evidence="2" id="KW-1185">Reference proteome</keyword>
<evidence type="ECO:0000313" key="2">
    <source>
        <dbReference type="Proteomes" id="UP000203261"/>
    </source>
</evidence>
<name>A0A127AWU8_9CAUD</name>
<reference evidence="1 2" key="1">
    <citation type="submission" date="2015-08" db="EMBL/GenBank/DDBJ databases">
        <authorList>
            <person name="Babu N.S."/>
            <person name="Beckwith C.J."/>
            <person name="Beseler K.G."/>
            <person name="Brison A."/>
            <person name="Carone J.V."/>
            <person name="Caskin T.P."/>
            <person name="Diamond M."/>
            <person name="Durham M.E."/>
            <person name="Foxe J.M."/>
            <person name="Go M."/>
            <person name="Henderson B.A."/>
            <person name="Jones I.B."/>
            <person name="McGettigan J.A."/>
            <person name="Micheletti S.J."/>
            <person name="Nasrallah M.E."/>
            <person name="Ortiz D."/>
            <person name="Piller C.R."/>
            <person name="Privatt S.R."/>
            <person name="Schneider S.L."/>
            <person name="Sharp S."/>
            <person name="Smith T.C."/>
            <person name="Stanton J.D."/>
            <person name="Ullery H.E."/>
            <person name="Wilson R.J."/>
            <person name="Serrano M.G."/>
            <person name="Buck G."/>
            <person name="Lee V."/>
            <person name="Wang Y."/>
            <person name="Carvalho R."/>
            <person name="Voegtly L."/>
            <person name="Shi R."/>
            <person name="Duckworth R."/>
            <person name="Johnson A."/>
            <person name="Loviza R."/>
            <person name="Walstead R."/>
            <person name="Shah Z."/>
            <person name="Kiflezghi M."/>
            <person name="Wade K."/>
            <person name="Ball S.L."/>
            <person name="Bradley K.W."/>
            <person name="Asai D.J."/>
            <person name="Bowman C.A."/>
            <person name="Russell D.A."/>
            <person name="Pope W.H."/>
            <person name="Jacobs-Sera D."/>
            <person name="Hendrix R.W."/>
            <person name="Hatfull G.F."/>
        </authorList>
    </citation>
    <scope>NUCLEOTIDE SEQUENCE [LARGE SCALE GENOMIC DNA]</scope>
</reference>
<gene>
    <name evidence="1" type="ORF">SP15_282</name>
</gene>
<dbReference type="KEGG" id="vg:29125458"/>
<protein>
    <recommendedName>
        <fullName evidence="3">DNA primase</fullName>
    </recommendedName>
</protein>
<accession>A0A127AWU8</accession>
<organism evidence="1 2">
    <name type="scientific">Bacillus phage SP-15</name>
    <dbReference type="NCBI Taxonomy" id="1792032"/>
    <lineage>
        <taxon>Viruses</taxon>
        <taxon>Duplodnaviria</taxon>
        <taxon>Heunggongvirae</taxon>
        <taxon>Uroviricota</taxon>
        <taxon>Caudoviricetes</taxon>
        <taxon>Thornevirus</taxon>
        <taxon>Thornevirus SP15</taxon>
    </lineage>
</organism>